<protein>
    <recommendedName>
        <fullName evidence="3">DUF2207 domain-containing protein</fullName>
    </recommendedName>
</protein>
<proteinExistence type="predicted"/>
<feature type="transmembrane region" description="Helical" evidence="1">
    <location>
        <begin position="399"/>
        <end position="421"/>
    </location>
</feature>
<keyword evidence="1" id="KW-0812">Transmembrane</keyword>
<feature type="transmembrane region" description="Helical" evidence="1">
    <location>
        <begin position="433"/>
        <end position="450"/>
    </location>
</feature>
<gene>
    <name evidence="4" type="ORF">M9Y10_019510</name>
</gene>
<comment type="caution">
    <text evidence="4">The sequence shown here is derived from an EMBL/GenBank/DDBJ whole genome shotgun (WGS) entry which is preliminary data.</text>
</comment>
<feature type="transmembrane region" description="Helical" evidence="1">
    <location>
        <begin position="369"/>
        <end position="387"/>
    </location>
</feature>
<keyword evidence="1" id="KW-1133">Transmembrane helix</keyword>
<reference evidence="4 5" key="1">
    <citation type="submission" date="2024-04" db="EMBL/GenBank/DDBJ databases">
        <title>Tritrichomonas musculus Genome.</title>
        <authorList>
            <person name="Alves-Ferreira E."/>
            <person name="Grigg M."/>
            <person name="Lorenzi H."/>
            <person name="Galac M."/>
        </authorList>
    </citation>
    <scope>NUCLEOTIDE SEQUENCE [LARGE SCALE GENOMIC DNA]</scope>
    <source>
        <strain evidence="4 5">EAF2021</strain>
    </source>
</reference>
<feature type="transmembrane region" description="Helical" evidence="1">
    <location>
        <begin position="462"/>
        <end position="480"/>
    </location>
</feature>
<dbReference type="EMBL" id="JAPFFF010000028">
    <property type="protein sequence ID" value="KAK8846941.1"/>
    <property type="molecule type" value="Genomic_DNA"/>
</dbReference>
<keyword evidence="1" id="KW-0472">Membrane</keyword>
<feature type="domain" description="DUF2207" evidence="3">
    <location>
        <begin position="27"/>
        <end position="210"/>
    </location>
</feature>
<feature type="transmembrane region" description="Helical" evidence="1">
    <location>
        <begin position="565"/>
        <end position="583"/>
    </location>
</feature>
<evidence type="ECO:0000256" key="1">
    <source>
        <dbReference type="SAM" id="Phobius"/>
    </source>
</evidence>
<dbReference type="Proteomes" id="UP001470230">
    <property type="component" value="Unassembled WGS sequence"/>
</dbReference>
<sequence>MVNILFATLPIFLPIALASNQNYAFEIIRYDVSFDIKANRTLHVTEDIKIKYLGQYSTGIVRRIPVHSGDRARNIDVKLKKGDQLLNYPYSIEFTSRENVYKYLSLYITDGIKKQNQTQTIHISYDYYITKPRNPNAIFLNVIGFGWNANIHCANVFLQLPNGYKHSNFYIGRTSYSSNDKYSYDKTKNTIIAVAGNLSKYNGLTFDLYFDDNILSVYHDLTPFLIIIICSIILSILFAVKFLFFNKNKLIQVMNFRIKNYIDPLYIDKFMYQYISANDVTSLIYYWANMNFISITFVDENETILTKTCNKLPERAPKHQHILFDDIFKNGDEVNVSSLENKFYQTIMKVCDEVNSIQFIIYNQNSVRVSFLFALLSGFLMSFFPYISCKMNISSKLYYFHGFFFYLSIFIIWMIGYDYAYDKIMQKSNDVKFNEILTFSIITTIIYTFYINDEIMEKVSKILLCVFCYAIIFYSINIICPADEIINILNEAVGLKKFIHDTSKEKIKLLLIDDPQLYYNLLPYAYVFGMSKIWKSKFDELKIDPPLRMIIHKNNLIQLKQEMKAILISIIILICGIIISKIQENQ</sequence>
<dbReference type="Pfam" id="PF09972">
    <property type="entry name" value="DUF2207"/>
    <property type="match status" value="1"/>
</dbReference>
<dbReference type="InterPro" id="IPR018702">
    <property type="entry name" value="DUF2207"/>
</dbReference>
<evidence type="ECO:0000256" key="2">
    <source>
        <dbReference type="SAM" id="SignalP"/>
    </source>
</evidence>
<accession>A0ABR2HGM6</accession>
<feature type="signal peptide" evidence="2">
    <location>
        <begin position="1"/>
        <end position="18"/>
    </location>
</feature>
<feature type="chain" id="PRO_5046265227" description="DUF2207 domain-containing protein" evidence="2">
    <location>
        <begin position="19"/>
        <end position="586"/>
    </location>
</feature>
<feature type="transmembrane region" description="Helical" evidence="1">
    <location>
        <begin position="224"/>
        <end position="244"/>
    </location>
</feature>
<keyword evidence="5" id="KW-1185">Reference proteome</keyword>
<organism evidence="4 5">
    <name type="scientific">Tritrichomonas musculus</name>
    <dbReference type="NCBI Taxonomy" id="1915356"/>
    <lineage>
        <taxon>Eukaryota</taxon>
        <taxon>Metamonada</taxon>
        <taxon>Parabasalia</taxon>
        <taxon>Tritrichomonadida</taxon>
        <taxon>Tritrichomonadidae</taxon>
        <taxon>Tritrichomonas</taxon>
    </lineage>
</organism>
<evidence type="ECO:0000313" key="5">
    <source>
        <dbReference type="Proteomes" id="UP001470230"/>
    </source>
</evidence>
<name>A0ABR2HGM6_9EUKA</name>
<evidence type="ECO:0000259" key="3">
    <source>
        <dbReference type="Pfam" id="PF09972"/>
    </source>
</evidence>
<evidence type="ECO:0000313" key="4">
    <source>
        <dbReference type="EMBL" id="KAK8846941.1"/>
    </source>
</evidence>
<keyword evidence="2" id="KW-0732">Signal</keyword>